<proteinExistence type="inferred from homology"/>
<dbReference type="AlphaFoldDB" id="A0A3T0KUB9"/>
<dbReference type="PANTHER" id="PTHR43675">
    <property type="entry name" value="ARSENITE METHYLTRANSFERASE"/>
    <property type="match status" value="1"/>
</dbReference>
<accession>A0A3T0KUB9</accession>
<evidence type="ECO:0000313" key="8">
    <source>
        <dbReference type="EMBL" id="AZV43873.1"/>
    </source>
</evidence>
<evidence type="ECO:0000313" key="9">
    <source>
        <dbReference type="Proteomes" id="UP000283095"/>
    </source>
</evidence>
<feature type="domain" description="Methyltransferase" evidence="7">
    <location>
        <begin position="73"/>
        <end position="187"/>
    </location>
</feature>
<comment type="catalytic activity">
    <reaction evidence="5">
        <text>arsenic triglutathione + 2 [thioredoxin]-dithiol + 2 S-adenosyl-L-methionine + H2O = dimethylarsinous acid + 2 [thioredoxin]-disulfide + 3 glutathione + 2 S-adenosyl-L-homocysteine + 2 H(+)</text>
        <dbReference type="Rhea" id="RHEA:69464"/>
        <dbReference type="Rhea" id="RHEA-COMP:10698"/>
        <dbReference type="Rhea" id="RHEA-COMP:10700"/>
        <dbReference type="ChEBI" id="CHEBI:15377"/>
        <dbReference type="ChEBI" id="CHEBI:15378"/>
        <dbReference type="ChEBI" id="CHEBI:23808"/>
        <dbReference type="ChEBI" id="CHEBI:29950"/>
        <dbReference type="ChEBI" id="CHEBI:50058"/>
        <dbReference type="ChEBI" id="CHEBI:57856"/>
        <dbReference type="ChEBI" id="CHEBI:57925"/>
        <dbReference type="ChEBI" id="CHEBI:59789"/>
        <dbReference type="ChEBI" id="CHEBI:183640"/>
        <dbReference type="EC" id="2.1.1.137"/>
    </reaction>
</comment>
<dbReference type="EC" id="2.1.1.137" evidence="2"/>
<evidence type="ECO:0000256" key="3">
    <source>
        <dbReference type="ARBA" id="ARBA00034545"/>
    </source>
</evidence>
<dbReference type="KEGG" id="pasa:BAOM_3264"/>
<evidence type="ECO:0000259" key="7">
    <source>
        <dbReference type="Pfam" id="PF13847"/>
    </source>
</evidence>
<reference evidence="8 9" key="1">
    <citation type="submission" date="2018-01" db="EMBL/GenBank/DDBJ databases">
        <title>Bacillus asahii Genome sequencing and assembly.</title>
        <authorList>
            <person name="Jiang H."/>
            <person name="Feng Y."/>
            <person name="Zhao F."/>
            <person name="Lin X."/>
        </authorList>
    </citation>
    <scope>NUCLEOTIDE SEQUENCE [LARGE SCALE GENOMIC DNA]</scope>
    <source>
        <strain evidence="8 9">OM18</strain>
    </source>
</reference>
<gene>
    <name evidence="8" type="ORF">BAOM_3264</name>
</gene>
<evidence type="ECO:0000256" key="4">
    <source>
        <dbReference type="ARBA" id="ARBA00047941"/>
    </source>
</evidence>
<dbReference type="Pfam" id="PF13847">
    <property type="entry name" value="Methyltransf_31"/>
    <property type="match status" value="1"/>
</dbReference>
<comment type="catalytic activity">
    <reaction evidence="6">
        <text>arsenic triglutathione + 3 [thioredoxin]-dithiol + 3 S-adenosyl-L-methionine = trimethylarsine + 3 [thioredoxin]-disulfide + 3 glutathione + 3 S-adenosyl-L-homocysteine + 3 H(+)</text>
        <dbReference type="Rhea" id="RHEA:69432"/>
        <dbReference type="Rhea" id="RHEA-COMP:10698"/>
        <dbReference type="Rhea" id="RHEA-COMP:10700"/>
        <dbReference type="ChEBI" id="CHEBI:15378"/>
        <dbReference type="ChEBI" id="CHEBI:27130"/>
        <dbReference type="ChEBI" id="CHEBI:29950"/>
        <dbReference type="ChEBI" id="CHEBI:50058"/>
        <dbReference type="ChEBI" id="CHEBI:57856"/>
        <dbReference type="ChEBI" id="CHEBI:57925"/>
        <dbReference type="ChEBI" id="CHEBI:59789"/>
        <dbReference type="ChEBI" id="CHEBI:183640"/>
        <dbReference type="EC" id="2.1.1.137"/>
    </reaction>
</comment>
<dbReference type="InterPro" id="IPR029063">
    <property type="entry name" value="SAM-dependent_MTases_sf"/>
</dbReference>
<evidence type="ECO:0000256" key="6">
    <source>
        <dbReference type="ARBA" id="ARBA00048428"/>
    </source>
</evidence>
<protein>
    <recommendedName>
        <fullName evidence="3">Arsenite methyltransferase</fullName>
        <ecNumber evidence="2">2.1.1.137</ecNumber>
    </recommendedName>
</protein>
<comment type="catalytic activity">
    <reaction evidence="4">
        <text>arsenic triglutathione + [thioredoxin]-dithiol + S-adenosyl-L-methionine + 2 H2O = methylarsonous acid + [thioredoxin]-disulfide + 3 glutathione + S-adenosyl-L-homocysteine + H(+)</text>
        <dbReference type="Rhea" id="RHEA:69460"/>
        <dbReference type="Rhea" id="RHEA-COMP:10698"/>
        <dbReference type="Rhea" id="RHEA-COMP:10700"/>
        <dbReference type="ChEBI" id="CHEBI:15377"/>
        <dbReference type="ChEBI" id="CHEBI:15378"/>
        <dbReference type="ChEBI" id="CHEBI:17826"/>
        <dbReference type="ChEBI" id="CHEBI:29950"/>
        <dbReference type="ChEBI" id="CHEBI:50058"/>
        <dbReference type="ChEBI" id="CHEBI:57856"/>
        <dbReference type="ChEBI" id="CHEBI:57925"/>
        <dbReference type="ChEBI" id="CHEBI:59789"/>
        <dbReference type="ChEBI" id="CHEBI:183640"/>
        <dbReference type="EC" id="2.1.1.137"/>
    </reaction>
</comment>
<evidence type="ECO:0000256" key="1">
    <source>
        <dbReference type="ARBA" id="ARBA00034487"/>
    </source>
</evidence>
<dbReference type="InterPro" id="IPR026669">
    <property type="entry name" value="Arsenite_MeTrfase-like"/>
</dbReference>
<evidence type="ECO:0000256" key="2">
    <source>
        <dbReference type="ARBA" id="ARBA00034521"/>
    </source>
</evidence>
<dbReference type="GO" id="GO:0032259">
    <property type="term" value="P:methylation"/>
    <property type="evidence" value="ECO:0007669"/>
    <property type="project" value="UniProtKB-KW"/>
</dbReference>
<name>A0A3T0KUB9_9BACI</name>
<dbReference type="SUPFAM" id="SSF53335">
    <property type="entry name" value="S-adenosyl-L-methionine-dependent methyltransferases"/>
    <property type="match status" value="1"/>
</dbReference>
<organism evidence="8 9">
    <name type="scientific">Peribacillus asahii</name>
    <dbReference type="NCBI Taxonomy" id="228899"/>
    <lineage>
        <taxon>Bacteria</taxon>
        <taxon>Bacillati</taxon>
        <taxon>Bacillota</taxon>
        <taxon>Bacilli</taxon>
        <taxon>Bacillales</taxon>
        <taxon>Bacillaceae</taxon>
        <taxon>Peribacillus</taxon>
    </lineage>
</organism>
<dbReference type="GO" id="GO:0030791">
    <property type="term" value="F:arsenite methyltransferase activity"/>
    <property type="evidence" value="ECO:0007669"/>
    <property type="project" value="UniProtKB-EC"/>
</dbReference>
<dbReference type="PANTHER" id="PTHR43675:SF1">
    <property type="entry name" value="RIKEN CDNA 2700097O09 GENE"/>
    <property type="match status" value="1"/>
</dbReference>
<dbReference type="Proteomes" id="UP000283095">
    <property type="component" value="Chromosome"/>
</dbReference>
<keyword evidence="8" id="KW-0489">Methyltransferase</keyword>
<dbReference type="Gene3D" id="3.40.50.150">
    <property type="entry name" value="Vaccinia Virus protein VP39"/>
    <property type="match status" value="1"/>
</dbReference>
<dbReference type="CDD" id="cd02440">
    <property type="entry name" value="AdoMet_MTases"/>
    <property type="match status" value="1"/>
</dbReference>
<evidence type="ECO:0000256" key="5">
    <source>
        <dbReference type="ARBA" id="ARBA00047943"/>
    </source>
</evidence>
<sequence length="261" mass="29899">MEEGILISNIECKTMKSLIIQERNALNRIEFIRNEEKKYHDYCYENYKLFEEGSWLYKPVKTVMDLLPLFGDKENMNVLDLGSGVGRNSIPIAEAIKGRNGKVVCVDLLDSALNKLKEYIKKYKVEEVIRLEKADIGNFGIKQNKYDLIIAVSTLEHVKSEAVFDEVIQRMAKGTKNNGINCLIVNSEVEEINLETNEKLHALMELNLSTEIMLNKLCSLYSGWEVLMTIVNPLEYEITRSDQPILLKTNAITYVVRKNIG</sequence>
<dbReference type="InterPro" id="IPR025714">
    <property type="entry name" value="Methyltranfer_dom"/>
</dbReference>
<comment type="similarity">
    <text evidence="1">Belongs to the methyltransferase superfamily. Arsenite methyltransferase family.</text>
</comment>
<dbReference type="EMBL" id="CP026095">
    <property type="protein sequence ID" value="AZV43873.1"/>
    <property type="molecule type" value="Genomic_DNA"/>
</dbReference>
<keyword evidence="8" id="KW-0808">Transferase</keyword>